<dbReference type="CDD" id="cd04301">
    <property type="entry name" value="NAT_SF"/>
    <property type="match status" value="1"/>
</dbReference>
<keyword evidence="2" id="KW-0012">Acyltransferase</keyword>
<name>A0A9P1GY59_9PEZI</name>
<sequence>MGKLESSPEYYKSYDHYLPWHAHITALTVAPEARRQGIGKILTEHLEAVAEANNAWFVDLFVRKSNHKAIAFYKGMGYSVYRVVKDYYGDHASDPTASSEDAFDMRKPMQRDRNRQHQNLEEEAGSKSVTMIAAVEDTAHTVVMIPTDIAVTIVGMTTVAMTGATVRSVVDMSADMTGVMIGRKSVVIVTSVLMIAESETTVTVVLTGMAVVRIARGMDLEAVVETTVAGLATIVSDMIALVTGRVLGLVIPLHLICGAP</sequence>
<dbReference type="PANTHER" id="PTHR45910:SF1">
    <property type="entry name" value="N-ALPHA-ACETYLTRANSFERASE 20"/>
    <property type="match status" value="1"/>
</dbReference>
<reference evidence="4" key="1">
    <citation type="submission" date="2022-11" db="EMBL/GenBank/DDBJ databases">
        <authorList>
            <person name="Scott C."/>
            <person name="Bruce N."/>
        </authorList>
    </citation>
    <scope>NUCLEOTIDE SEQUENCE</scope>
</reference>
<evidence type="ECO:0000313" key="4">
    <source>
        <dbReference type="EMBL" id="CAI4212438.1"/>
    </source>
</evidence>
<dbReference type="AlphaFoldDB" id="A0A9P1GY59"/>
<dbReference type="GO" id="GO:0004596">
    <property type="term" value="F:protein-N-terminal amino-acid acetyltransferase activity"/>
    <property type="evidence" value="ECO:0007669"/>
    <property type="project" value="TreeGrafter"/>
</dbReference>
<dbReference type="SUPFAM" id="SSF55729">
    <property type="entry name" value="Acyl-CoA N-acyltransferases (Nat)"/>
    <property type="match status" value="1"/>
</dbReference>
<dbReference type="InterPro" id="IPR016181">
    <property type="entry name" value="Acyl_CoA_acyltransferase"/>
</dbReference>
<dbReference type="Gene3D" id="3.40.630.30">
    <property type="match status" value="1"/>
</dbReference>
<evidence type="ECO:0000256" key="1">
    <source>
        <dbReference type="ARBA" id="ARBA00022679"/>
    </source>
</evidence>
<dbReference type="InterPro" id="IPR000182">
    <property type="entry name" value="GNAT_dom"/>
</dbReference>
<organism evidence="4 5">
    <name type="scientific">Parascedosporium putredinis</name>
    <dbReference type="NCBI Taxonomy" id="1442378"/>
    <lineage>
        <taxon>Eukaryota</taxon>
        <taxon>Fungi</taxon>
        <taxon>Dikarya</taxon>
        <taxon>Ascomycota</taxon>
        <taxon>Pezizomycotina</taxon>
        <taxon>Sordariomycetes</taxon>
        <taxon>Hypocreomycetidae</taxon>
        <taxon>Microascales</taxon>
        <taxon>Microascaceae</taxon>
        <taxon>Parascedosporium</taxon>
    </lineage>
</organism>
<comment type="caution">
    <text evidence="4">The sequence shown here is derived from an EMBL/GenBank/DDBJ whole genome shotgun (WGS) entry which is preliminary data.</text>
</comment>
<dbReference type="OrthoDB" id="10264728at2759"/>
<feature type="domain" description="N-acetyltransferase" evidence="3">
    <location>
        <begin position="1"/>
        <end position="110"/>
    </location>
</feature>
<protein>
    <recommendedName>
        <fullName evidence="3">N-acetyltransferase domain-containing protein</fullName>
    </recommendedName>
</protein>
<dbReference type="InterPro" id="IPR051646">
    <property type="entry name" value="NatB_acetyltransferase_subunit"/>
</dbReference>
<proteinExistence type="predicted"/>
<evidence type="ECO:0000256" key="2">
    <source>
        <dbReference type="ARBA" id="ARBA00023315"/>
    </source>
</evidence>
<gene>
    <name evidence="4" type="ORF">PPNO1_LOCUS2196</name>
</gene>
<dbReference type="EMBL" id="CALLCH030000004">
    <property type="protein sequence ID" value="CAI4212438.1"/>
    <property type="molecule type" value="Genomic_DNA"/>
</dbReference>
<keyword evidence="5" id="KW-1185">Reference proteome</keyword>
<evidence type="ECO:0000259" key="3">
    <source>
        <dbReference type="PROSITE" id="PS51186"/>
    </source>
</evidence>
<dbReference type="Pfam" id="PF00583">
    <property type="entry name" value="Acetyltransf_1"/>
    <property type="match status" value="1"/>
</dbReference>
<dbReference type="Proteomes" id="UP000838763">
    <property type="component" value="Unassembled WGS sequence"/>
</dbReference>
<dbReference type="PANTHER" id="PTHR45910">
    <property type="entry name" value="N-ALPHA-ACETYLTRANSFERASE 20"/>
    <property type="match status" value="1"/>
</dbReference>
<evidence type="ECO:0000313" key="5">
    <source>
        <dbReference type="Proteomes" id="UP000838763"/>
    </source>
</evidence>
<dbReference type="GO" id="GO:0031416">
    <property type="term" value="C:NatB complex"/>
    <property type="evidence" value="ECO:0007669"/>
    <property type="project" value="TreeGrafter"/>
</dbReference>
<dbReference type="PROSITE" id="PS51186">
    <property type="entry name" value="GNAT"/>
    <property type="match status" value="1"/>
</dbReference>
<keyword evidence="1" id="KW-0808">Transferase</keyword>
<accession>A0A9P1GY59</accession>